<evidence type="ECO:0000256" key="2">
    <source>
        <dbReference type="ARBA" id="ARBA00012750"/>
    </source>
</evidence>
<evidence type="ECO:0000256" key="9">
    <source>
        <dbReference type="SAM" id="MobiDB-lite"/>
    </source>
</evidence>
<dbReference type="Proteomes" id="UP001174691">
    <property type="component" value="Unassembled WGS sequence"/>
</dbReference>
<dbReference type="PANTHER" id="PTHR48418:SF1">
    <property type="entry name" value="TRNA WYBUTOSINE-SYNTHESIZING PROTEIN 3"/>
    <property type="match status" value="1"/>
</dbReference>
<dbReference type="GO" id="GO:0008168">
    <property type="term" value="F:methyltransferase activity"/>
    <property type="evidence" value="ECO:0007669"/>
    <property type="project" value="UniProtKB-KW"/>
</dbReference>
<sequence>MHPLPPPHAAFLAKKSRILSQLSVPDAEYTDASPKGSVDEGIRHLIDEINGRDGLVTTSSCAGRVSVFVEGSKKGDGGQRVVEGGDAEAGNRGEEKPASAVGGKGGGGTWLFVSHEKVDEGVLRGDGGGVAGLLGLDGFRGGDGDGVREVMGGGNRRLVHFKFEPMILHVLTASPSHAQVILKAGLAAGFRESGAVSLLDSGTGEPATPMVAVRSMGLSFESLIGVVDGSGRARAIVSPEYLEMLVRIGNERFVENSKRIGRLLEALRAEADGNEEGKGRSREEEKEARRERKRAEGLRRQAEATERRGRGQGEEVEAYIEGLEGDTNLS</sequence>
<feature type="domain" description="tRNA wybutosine-synthesizing protein" evidence="10">
    <location>
        <begin position="14"/>
        <end position="268"/>
    </location>
</feature>
<comment type="similarity">
    <text evidence="1">Belongs to the TYW3 family.</text>
</comment>
<feature type="compositionally biased region" description="Basic and acidic residues" evidence="9">
    <location>
        <begin position="272"/>
        <end position="313"/>
    </location>
</feature>
<feature type="region of interest" description="Disordered" evidence="9">
    <location>
        <begin position="272"/>
        <end position="330"/>
    </location>
</feature>
<keyword evidence="5" id="KW-0949">S-adenosyl-L-methionine</keyword>
<dbReference type="Gene3D" id="3.30.1960.10">
    <property type="entry name" value="tRNA wybutosine-synthesizing-like"/>
    <property type="match status" value="1"/>
</dbReference>
<evidence type="ECO:0000256" key="3">
    <source>
        <dbReference type="ARBA" id="ARBA00022603"/>
    </source>
</evidence>
<gene>
    <name evidence="11" type="ORF">NKR19_g8966</name>
</gene>
<evidence type="ECO:0000313" key="12">
    <source>
        <dbReference type="Proteomes" id="UP001174691"/>
    </source>
</evidence>
<evidence type="ECO:0000256" key="1">
    <source>
        <dbReference type="ARBA" id="ARBA00008569"/>
    </source>
</evidence>
<dbReference type="SUPFAM" id="SSF111278">
    <property type="entry name" value="SSo0622-like"/>
    <property type="match status" value="1"/>
</dbReference>
<evidence type="ECO:0000256" key="6">
    <source>
        <dbReference type="ARBA" id="ARBA00022694"/>
    </source>
</evidence>
<dbReference type="InterPro" id="IPR036602">
    <property type="entry name" value="tRNA_yW-synthesising-like_sf"/>
</dbReference>
<feature type="region of interest" description="Disordered" evidence="9">
    <location>
        <begin position="74"/>
        <end position="103"/>
    </location>
</feature>
<dbReference type="Pfam" id="PF02676">
    <property type="entry name" value="TYW3"/>
    <property type="match status" value="1"/>
</dbReference>
<dbReference type="GO" id="GO:0008033">
    <property type="term" value="P:tRNA processing"/>
    <property type="evidence" value="ECO:0007669"/>
    <property type="project" value="UniProtKB-KW"/>
</dbReference>
<evidence type="ECO:0000256" key="5">
    <source>
        <dbReference type="ARBA" id="ARBA00022691"/>
    </source>
</evidence>
<dbReference type="EC" id="2.1.1.282" evidence="2"/>
<accession>A0AA38RCA7</accession>
<comment type="catalytic activity">
    <reaction evidence="8">
        <text>4-demethyl-7-[(3S)-3-amino-3-carboxypropyl]wyosine(37) in tRNA(Phe) + S-adenosyl-L-methionine = 7-[(3S)-3-amino-3-carboxypropyl]wyosine(37) in tRNA(Phe) + S-adenosyl-L-homocysteine + H(+)</text>
        <dbReference type="Rhea" id="RHEA:36635"/>
        <dbReference type="Rhea" id="RHEA-COMP:10378"/>
        <dbReference type="Rhea" id="RHEA-COMP:10379"/>
        <dbReference type="ChEBI" id="CHEBI:15378"/>
        <dbReference type="ChEBI" id="CHEBI:57856"/>
        <dbReference type="ChEBI" id="CHEBI:59789"/>
        <dbReference type="ChEBI" id="CHEBI:73543"/>
        <dbReference type="ChEBI" id="CHEBI:73550"/>
        <dbReference type="EC" id="2.1.1.282"/>
    </reaction>
</comment>
<keyword evidence="3" id="KW-0489">Methyltransferase</keyword>
<dbReference type="InterPro" id="IPR003827">
    <property type="entry name" value="tRNA_yW-synthesising"/>
</dbReference>
<evidence type="ECO:0000256" key="8">
    <source>
        <dbReference type="ARBA" id="ARBA00049202"/>
    </source>
</evidence>
<evidence type="ECO:0000256" key="7">
    <source>
        <dbReference type="ARBA" id="ARBA00030554"/>
    </source>
</evidence>
<dbReference type="EMBL" id="JANBVN010000197">
    <property type="protein sequence ID" value="KAJ9133637.1"/>
    <property type="molecule type" value="Genomic_DNA"/>
</dbReference>
<proteinExistence type="inferred from homology"/>
<dbReference type="GO" id="GO:0032259">
    <property type="term" value="P:methylation"/>
    <property type="evidence" value="ECO:0007669"/>
    <property type="project" value="UniProtKB-KW"/>
</dbReference>
<keyword evidence="6" id="KW-0819">tRNA processing</keyword>
<protein>
    <recommendedName>
        <fullName evidence="2">tRNA(Phe) 7-[(3-amino-3-carboxypropyl)-4-demethylwyosine(37)-N(4)]-methyltransferase</fullName>
        <ecNumber evidence="2">2.1.1.282</ecNumber>
    </recommendedName>
    <alternativeName>
        <fullName evidence="7">tRNA(Phe) 7-((3-amino-3-carboxypropyl)-4-demethylwyosine(37)-N(4))-methyltransferase</fullName>
    </alternativeName>
</protein>
<dbReference type="AlphaFoldDB" id="A0AA38RCA7"/>
<reference evidence="11" key="1">
    <citation type="submission" date="2022-07" db="EMBL/GenBank/DDBJ databases">
        <title>Fungi with potential for degradation of polypropylene.</title>
        <authorList>
            <person name="Gostincar C."/>
        </authorList>
    </citation>
    <scope>NUCLEOTIDE SEQUENCE</scope>
    <source>
        <strain evidence="11">EXF-13287</strain>
    </source>
</reference>
<evidence type="ECO:0000259" key="10">
    <source>
        <dbReference type="Pfam" id="PF02676"/>
    </source>
</evidence>
<keyword evidence="4" id="KW-0808">Transferase</keyword>
<dbReference type="PANTHER" id="PTHR48418">
    <property type="entry name" value="TRNA WYBUTOSINE-SYNTHESIZING PROTEIN 3"/>
    <property type="match status" value="1"/>
</dbReference>
<evidence type="ECO:0000313" key="11">
    <source>
        <dbReference type="EMBL" id="KAJ9133637.1"/>
    </source>
</evidence>
<organism evidence="11 12">
    <name type="scientific">Coniochaeta hoffmannii</name>
    <dbReference type="NCBI Taxonomy" id="91930"/>
    <lineage>
        <taxon>Eukaryota</taxon>
        <taxon>Fungi</taxon>
        <taxon>Dikarya</taxon>
        <taxon>Ascomycota</taxon>
        <taxon>Pezizomycotina</taxon>
        <taxon>Sordariomycetes</taxon>
        <taxon>Sordariomycetidae</taxon>
        <taxon>Coniochaetales</taxon>
        <taxon>Coniochaetaceae</taxon>
        <taxon>Coniochaeta</taxon>
    </lineage>
</organism>
<name>A0AA38RCA7_9PEZI</name>
<evidence type="ECO:0000256" key="4">
    <source>
        <dbReference type="ARBA" id="ARBA00022679"/>
    </source>
</evidence>
<keyword evidence="12" id="KW-1185">Reference proteome</keyword>
<comment type="caution">
    <text evidence="11">The sequence shown here is derived from an EMBL/GenBank/DDBJ whole genome shotgun (WGS) entry which is preliminary data.</text>
</comment>